<evidence type="ECO:0000313" key="8">
    <source>
        <dbReference type="EMBL" id="MFC7670812.1"/>
    </source>
</evidence>
<gene>
    <name evidence="8" type="ORF">ACFQT0_28060</name>
</gene>
<dbReference type="PANTHER" id="PTHR33146:SF26">
    <property type="entry name" value="ENDONUCLEASE 4"/>
    <property type="match status" value="1"/>
</dbReference>
<dbReference type="PANTHER" id="PTHR33146">
    <property type="entry name" value="ENDONUCLEASE 4"/>
    <property type="match status" value="1"/>
</dbReference>
<organism evidence="8 9">
    <name type="scientific">Hymenobacter humi</name>
    <dbReference type="NCBI Taxonomy" id="1411620"/>
    <lineage>
        <taxon>Bacteria</taxon>
        <taxon>Pseudomonadati</taxon>
        <taxon>Bacteroidota</taxon>
        <taxon>Cytophagia</taxon>
        <taxon>Cytophagales</taxon>
        <taxon>Hymenobacteraceae</taxon>
        <taxon>Hymenobacter</taxon>
    </lineage>
</organism>
<keyword evidence="5" id="KW-1015">Disulfide bond</keyword>
<evidence type="ECO:0000313" key="9">
    <source>
        <dbReference type="Proteomes" id="UP001596513"/>
    </source>
</evidence>
<evidence type="ECO:0000256" key="4">
    <source>
        <dbReference type="ARBA" id="ARBA00022801"/>
    </source>
</evidence>
<dbReference type="InterPro" id="IPR008947">
    <property type="entry name" value="PLipase_C/P1_nuclease_dom_sf"/>
</dbReference>
<dbReference type="RefSeq" id="WP_380206549.1">
    <property type="nucleotide sequence ID" value="NZ_JBHTEK010000004.1"/>
</dbReference>
<keyword evidence="9" id="KW-1185">Reference proteome</keyword>
<accession>A0ABW2UDB6</accession>
<dbReference type="Gene3D" id="1.10.575.10">
    <property type="entry name" value="P1 Nuclease"/>
    <property type="match status" value="1"/>
</dbReference>
<evidence type="ECO:0000256" key="2">
    <source>
        <dbReference type="ARBA" id="ARBA00022723"/>
    </source>
</evidence>
<keyword evidence="1" id="KW-0540">Nuclease</keyword>
<comment type="caution">
    <text evidence="8">The sequence shown here is derived from an EMBL/GenBank/DDBJ whole genome shotgun (WGS) entry which is preliminary data.</text>
</comment>
<keyword evidence="4" id="KW-0378">Hydrolase</keyword>
<feature type="compositionally biased region" description="Low complexity" evidence="7">
    <location>
        <begin position="91"/>
        <end position="107"/>
    </location>
</feature>
<keyword evidence="2" id="KW-0479">Metal-binding</keyword>
<dbReference type="EMBL" id="JBHTEK010000004">
    <property type="protein sequence ID" value="MFC7670812.1"/>
    <property type="molecule type" value="Genomic_DNA"/>
</dbReference>
<evidence type="ECO:0000256" key="6">
    <source>
        <dbReference type="ARBA" id="ARBA00023180"/>
    </source>
</evidence>
<sequence>MRSKISLLLALVLLPYSLLAWGVLGHRAIGRIAENHLTPHAKREMQRLLGTETLTLVTTWPDEIRPDPQYAPLAVWHYVNVAPNLPLAAYAGRSRPAPRRPATPTRPWSNRLRT</sequence>
<evidence type="ECO:0000256" key="5">
    <source>
        <dbReference type="ARBA" id="ARBA00023157"/>
    </source>
</evidence>
<dbReference type="Proteomes" id="UP001596513">
    <property type="component" value="Unassembled WGS sequence"/>
</dbReference>
<name>A0ABW2UDB6_9BACT</name>
<evidence type="ECO:0000256" key="7">
    <source>
        <dbReference type="SAM" id="MobiDB-lite"/>
    </source>
</evidence>
<evidence type="ECO:0000256" key="1">
    <source>
        <dbReference type="ARBA" id="ARBA00022722"/>
    </source>
</evidence>
<keyword evidence="3" id="KW-0255">Endonuclease</keyword>
<reference evidence="9" key="1">
    <citation type="journal article" date="2019" name="Int. J. Syst. Evol. Microbiol.">
        <title>The Global Catalogue of Microorganisms (GCM) 10K type strain sequencing project: providing services to taxonomists for standard genome sequencing and annotation.</title>
        <authorList>
            <consortium name="The Broad Institute Genomics Platform"/>
            <consortium name="The Broad Institute Genome Sequencing Center for Infectious Disease"/>
            <person name="Wu L."/>
            <person name="Ma J."/>
        </authorList>
    </citation>
    <scope>NUCLEOTIDE SEQUENCE [LARGE SCALE GENOMIC DNA]</scope>
    <source>
        <strain evidence="9">JCM 19635</strain>
    </source>
</reference>
<keyword evidence="6" id="KW-0325">Glycoprotein</keyword>
<evidence type="ECO:0000256" key="3">
    <source>
        <dbReference type="ARBA" id="ARBA00022759"/>
    </source>
</evidence>
<feature type="region of interest" description="Disordered" evidence="7">
    <location>
        <begin position="91"/>
        <end position="114"/>
    </location>
</feature>
<dbReference type="Pfam" id="PF02265">
    <property type="entry name" value="S1-P1_nuclease"/>
    <property type="match status" value="1"/>
</dbReference>
<proteinExistence type="predicted"/>
<dbReference type="InterPro" id="IPR003154">
    <property type="entry name" value="S1/P1nuclease"/>
</dbReference>
<dbReference type="SUPFAM" id="SSF48537">
    <property type="entry name" value="Phospholipase C/P1 nuclease"/>
    <property type="match status" value="1"/>
</dbReference>
<protein>
    <submittedName>
        <fullName evidence="8">S1/P1 nuclease</fullName>
    </submittedName>
</protein>